<dbReference type="PANTHER" id="PTHR11741">
    <property type="entry name" value="ELONGATION FACTOR TS"/>
    <property type="match status" value="1"/>
</dbReference>
<evidence type="ECO:0000256" key="5">
    <source>
        <dbReference type="ARBA" id="ARBA00025453"/>
    </source>
</evidence>
<evidence type="ECO:0000259" key="7">
    <source>
        <dbReference type="Pfam" id="PF00889"/>
    </source>
</evidence>
<dbReference type="HAMAP" id="MF_00050">
    <property type="entry name" value="EF_Ts"/>
    <property type="match status" value="1"/>
</dbReference>
<dbReference type="InterPro" id="IPR014039">
    <property type="entry name" value="Transl_elong_EFTs/EF1B_dimer"/>
</dbReference>
<feature type="domain" description="Translation elongation factor EFTs/EF1B dimerisation" evidence="7">
    <location>
        <begin position="68"/>
        <end position="145"/>
    </location>
</feature>
<evidence type="ECO:0000256" key="1">
    <source>
        <dbReference type="ARBA" id="ARBA00005532"/>
    </source>
</evidence>
<dbReference type="CDD" id="cd14275">
    <property type="entry name" value="UBA_EF-Ts"/>
    <property type="match status" value="1"/>
</dbReference>
<protein>
    <recommendedName>
        <fullName evidence="2 6">Elongation factor Ts</fullName>
        <shortName evidence="6">EF-Ts</shortName>
    </recommendedName>
</protein>
<keyword evidence="6" id="KW-0963">Cytoplasm</keyword>
<dbReference type="GO" id="GO:0005737">
    <property type="term" value="C:cytoplasm"/>
    <property type="evidence" value="ECO:0007669"/>
    <property type="project" value="UniProtKB-SubCell"/>
</dbReference>
<reference evidence="8 9" key="1">
    <citation type="journal article" date="2016" name="Nat. Commun.">
        <title>Thousands of microbial genomes shed light on interconnected biogeochemical processes in an aquifer system.</title>
        <authorList>
            <person name="Anantharaman K."/>
            <person name="Brown C.T."/>
            <person name="Hug L.A."/>
            <person name="Sharon I."/>
            <person name="Castelle C.J."/>
            <person name="Probst A.J."/>
            <person name="Thomas B.C."/>
            <person name="Singh A."/>
            <person name="Wilkins M.J."/>
            <person name="Karaoz U."/>
            <person name="Brodie E.L."/>
            <person name="Williams K.H."/>
            <person name="Hubbard S.S."/>
            <person name="Banfield J.F."/>
        </authorList>
    </citation>
    <scope>NUCLEOTIDE SEQUENCE [LARGE SCALE GENOMIC DNA]</scope>
</reference>
<dbReference type="Proteomes" id="UP000177690">
    <property type="component" value="Unassembled WGS sequence"/>
</dbReference>
<dbReference type="EMBL" id="MHJL01000019">
    <property type="protein sequence ID" value="OGY67629.1"/>
    <property type="molecule type" value="Genomic_DNA"/>
</dbReference>
<dbReference type="FunFam" id="1.10.8.10:FF:000001">
    <property type="entry name" value="Elongation factor Ts"/>
    <property type="match status" value="1"/>
</dbReference>
<comment type="similarity">
    <text evidence="1 6">Belongs to the EF-Ts family.</text>
</comment>
<accession>A0A1G1ZT25</accession>
<dbReference type="STRING" id="1798409.A3I24_03290"/>
<keyword evidence="4 6" id="KW-0648">Protein biosynthesis</keyword>
<dbReference type="Pfam" id="PF00889">
    <property type="entry name" value="EF_TS"/>
    <property type="match status" value="1"/>
</dbReference>
<dbReference type="AlphaFoldDB" id="A0A1G1ZT25"/>
<dbReference type="Gene3D" id="1.10.8.10">
    <property type="entry name" value="DNA helicase RuvA subunit, C-terminal domain"/>
    <property type="match status" value="1"/>
</dbReference>
<sequence>MSSDVKKLREVTGAGVMECKKAFVDAKGDFDVAIKLIQERGIIKAEKKATRATGAGFLESYVHNGRVGVLLEIRCETDFVAHSDLFKDLAHNLSMQIAAMNPENIDGLLKQPYIRDEALTVEQCIKGVIAKVGENIRIERFCRYEL</sequence>
<feature type="region of interest" description="Involved in Mg(2+) ion dislocation from EF-Tu" evidence="6">
    <location>
        <begin position="77"/>
        <end position="80"/>
    </location>
</feature>
<comment type="function">
    <text evidence="5 6">Associates with the EF-Tu.GDP complex and induces the exchange of GDP to GTP. It remains bound to the aminoacyl-tRNA.EF-Tu.GTP complex up to the GTP hydrolysis stage on the ribosome.</text>
</comment>
<comment type="subcellular location">
    <subcellularLocation>
        <location evidence="6">Cytoplasm</location>
    </subcellularLocation>
</comment>
<evidence type="ECO:0000256" key="6">
    <source>
        <dbReference type="HAMAP-Rule" id="MF_00050"/>
    </source>
</evidence>
<organism evidence="8 9">
    <name type="scientific">Candidatus Harrisonbacteria bacterium RIFCSPLOWO2_02_FULL_41_13b</name>
    <dbReference type="NCBI Taxonomy" id="1798409"/>
    <lineage>
        <taxon>Bacteria</taxon>
        <taxon>Candidatus Harrisoniibacteriota</taxon>
    </lineage>
</organism>
<name>A0A1G1ZT25_9BACT</name>
<dbReference type="NCBIfam" id="TIGR00116">
    <property type="entry name" value="tsf"/>
    <property type="match status" value="1"/>
</dbReference>
<evidence type="ECO:0000256" key="4">
    <source>
        <dbReference type="ARBA" id="ARBA00022917"/>
    </source>
</evidence>
<dbReference type="InterPro" id="IPR036402">
    <property type="entry name" value="EF-Ts_dimer_sf"/>
</dbReference>
<proteinExistence type="inferred from homology"/>
<dbReference type="PANTHER" id="PTHR11741:SF10">
    <property type="entry name" value="POLYPROTEIN OF EF-TS, CHLOROPLASTIC"/>
    <property type="match status" value="1"/>
</dbReference>
<dbReference type="SUPFAM" id="SSF54713">
    <property type="entry name" value="Elongation factor Ts (EF-Ts), dimerisation domain"/>
    <property type="match status" value="1"/>
</dbReference>
<evidence type="ECO:0000256" key="2">
    <source>
        <dbReference type="ARBA" id="ARBA00016956"/>
    </source>
</evidence>
<evidence type="ECO:0000256" key="3">
    <source>
        <dbReference type="ARBA" id="ARBA00022768"/>
    </source>
</evidence>
<comment type="caution">
    <text evidence="8">The sequence shown here is derived from an EMBL/GenBank/DDBJ whole genome shotgun (WGS) entry which is preliminary data.</text>
</comment>
<dbReference type="GO" id="GO:0003746">
    <property type="term" value="F:translation elongation factor activity"/>
    <property type="evidence" value="ECO:0007669"/>
    <property type="project" value="UniProtKB-UniRule"/>
</dbReference>
<gene>
    <name evidence="6" type="primary">tsf</name>
    <name evidence="8" type="ORF">A3I24_03290</name>
</gene>
<dbReference type="InterPro" id="IPR009060">
    <property type="entry name" value="UBA-like_sf"/>
</dbReference>
<keyword evidence="3 6" id="KW-0251">Elongation factor</keyword>
<dbReference type="Gene3D" id="3.30.479.20">
    <property type="entry name" value="Elongation factor Ts, dimerisation domain"/>
    <property type="match status" value="1"/>
</dbReference>
<dbReference type="SUPFAM" id="SSF46934">
    <property type="entry name" value="UBA-like"/>
    <property type="match status" value="1"/>
</dbReference>
<dbReference type="InterPro" id="IPR001816">
    <property type="entry name" value="Transl_elong_EFTs/EF1B"/>
</dbReference>
<evidence type="ECO:0000313" key="9">
    <source>
        <dbReference type="Proteomes" id="UP000177690"/>
    </source>
</evidence>
<evidence type="ECO:0000313" key="8">
    <source>
        <dbReference type="EMBL" id="OGY67629.1"/>
    </source>
</evidence>